<comment type="caution">
    <text evidence="2">The sequence shown here is derived from an EMBL/GenBank/DDBJ whole genome shotgun (WGS) entry which is preliminary data.</text>
</comment>
<protein>
    <submittedName>
        <fullName evidence="2">Uncharacterized protein</fullName>
    </submittedName>
</protein>
<accession>A0A8J5PVN5</accession>
<sequence length="137" mass="15078">MMPCNSAPELRPRAPCPLHPLPERHGDQTSNSPPGFNGLDGQAPSGPGVPARVDQQSIVHLQIFVEVQAQLCHLQHAYNFLCLPQKSFAVIKMMLQSNERDENVAPPFAFQPEPQVLHAGYDFHSKSTSSTQNKIAN</sequence>
<feature type="region of interest" description="Disordered" evidence="1">
    <location>
        <begin position="1"/>
        <end position="51"/>
    </location>
</feature>
<organism evidence="2 3">
    <name type="scientific">Fusarium oxysporum f. sp. raphani</name>
    <dbReference type="NCBI Taxonomy" id="96318"/>
    <lineage>
        <taxon>Eukaryota</taxon>
        <taxon>Fungi</taxon>
        <taxon>Dikarya</taxon>
        <taxon>Ascomycota</taxon>
        <taxon>Pezizomycotina</taxon>
        <taxon>Sordariomycetes</taxon>
        <taxon>Hypocreomycetidae</taxon>
        <taxon>Hypocreales</taxon>
        <taxon>Nectriaceae</taxon>
        <taxon>Fusarium</taxon>
        <taxon>Fusarium oxysporum species complex</taxon>
    </lineage>
</organism>
<dbReference type="EMBL" id="JAELUR010000008">
    <property type="protein sequence ID" value="KAG7428612.1"/>
    <property type="molecule type" value="Genomic_DNA"/>
</dbReference>
<evidence type="ECO:0000313" key="3">
    <source>
        <dbReference type="Proteomes" id="UP000693942"/>
    </source>
</evidence>
<reference evidence="2" key="1">
    <citation type="submission" date="2021-04" db="EMBL/GenBank/DDBJ databases">
        <title>First draft genome resource for Brassicaceae pathogens Fusarium oxysporum f. sp. raphani and Fusarium oxysporum f. sp. rapae.</title>
        <authorList>
            <person name="Asai S."/>
        </authorList>
    </citation>
    <scope>NUCLEOTIDE SEQUENCE</scope>
    <source>
        <strain evidence="2">Tf1262</strain>
    </source>
</reference>
<evidence type="ECO:0000256" key="1">
    <source>
        <dbReference type="SAM" id="MobiDB-lite"/>
    </source>
</evidence>
<evidence type="ECO:0000313" key="2">
    <source>
        <dbReference type="EMBL" id="KAG7428612.1"/>
    </source>
</evidence>
<dbReference type="Proteomes" id="UP000693942">
    <property type="component" value="Unassembled WGS sequence"/>
</dbReference>
<name>A0A8J5PVN5_FUSOX</name>
<dbReference type="AlphaFoldDB" id="A0A8J5PVN5"/>
<proteinExistence type="predicted"/>
<gene>
    <name evidence="2" type="ORF">Forpi1262_v011214</name>
</gene>